<reference evidence="4" key="1">
    <citation type="journal article" date="2019" name="Int. J. Syst. Evol. Microbiol.">
        <title>The Global Catalogue of Microorganisms (GCM) 10K type strain sequencing project: providing services to taxonomists for standard genome sequencing and annotation.</title>
        <authorList>
            <consortium name="The Broad Institute Genomics Platform"/>
            <consortium name="The Broad Institute Genome Sequencing Center for Infectious Disease"/>
            <person name="Wu L."/>
            <person name="Ma J."/>
        </authorList>
    </citation>
    <scope>NUCLEOTIDE SEQUENCE [LARGE SCALE GENOMIC DNA]</scope>
    <source>
        <strain evidence="4">NBRC 112416</strain>
    </source>
</reference>
<feature type="domain" description="Quinate/shikimate 5-dehydrogenase/glutamyl-tRNA reductase" evidence="2">
    <location>
        <begin position="154"/>
        <end position="252"/>
    </location>
</feature>
<dbReference type="Gene3D" id="3.40.50.720">
    <property type="entry name" value="NAD(P)-binding Rossmann-like Domain"/>
    <property type="match status" value="1"/>
</dbReference>
<protein>
    <submittedName>
        <fullName evidence="3">Shikimate 5-dehydrogenase</fullName>
    </submittedName>
</protein>
<dbReference type="EMBL" id="BSNS01000011">
    <property type="protein sequence ID" value="GLQ55129.1"/>
    <property type="molecule type" value="Genomic_DNA"/>
</dbReference>
<proteinExistence type="predicted"/>
<dbReference type="Pfam" id="PF01488">
    <property type="entry name" value="Shikimate_DH"/>
    <property type="match status" value="1"/>
</dbReference>
<evidence type="ECO:0000313" key="3">
    <source>
        <dbReference type="EMBL" id="GLQ55129.1"/>
    </source>
</evidence>
<dbReference type="SUPFAM" id="SSF51735">
    <property type="entry name" value="NAD(P)-binding Rossmann-fold domains"/>
    <property type="match status" value="1"/>
</dbReference>
<accession>A0ABQ5W5J6</accession>
<gene>
    <name evidence="3" type="ORF">GCM10010862_23880</name>
</gene>
<dbReference type="InterPro" id="IPR006151">
    <property type="entry name" value="Shikm_DH/Glu-tRNA_Rdtase"/>
</dbReference>
<evidence type="ECO:0000256" key="1">
    <source>
        <dbReference type="ARBA" id="ARBA00022857"/>
    </source>
</evidence>
<keyword evidence="4" id="KW-1185">Reference proteome</keyword>
<evidence type="ECO:0000313" key="4">
    <source>
        <dbReference type="Proteomes" id="UP001156691"/>
    </source>
</evidence>
<evidence type="ECO:0000259" key="2">
    <source>
        <dbReference type="Pfam" id="PF01488"/>
    </source>
</evidence>
<name>A0ABQ5W5J6_9HYPH</name>
<dbReference type="Proteomes" id="UP001156691">
    <property type="component" value="Unassembled WGS sequence"/>
</dbReference>
<organism evidence="3 4">
    <name type="scientific">Devosia nitrariae</name>
    <dbReference type="NCBI Taxonomy" id="2071872"/>
    <lineage>
        <taxon>Bacteria</taxon>
        <taxon>Pseudomonadati</taxon>
        <taxon>Pseudomonadota</taxon>
        <taxon>Alphaproteobacteria</taxon>
        <taxon>Hyphomicrobiales</taxon>
        <taxon>Devosiaceae</taxon>
        <taxon>Devosia</taxon>
    </lineage>
</organism>
<dbReference type="InterPro" id="IPR036291">
    <property type="entry name" value="NAD(P)-bd_dom_sf"/>
</dbReference>
<comment type="caution">
    <text evidence="3">The sequence shown here is derived from an EMBL/GenBank/DDBJ whole genome shotgun (WGS) entry which is preliminary data.</text>
</comment>
<sequence length="362" mass="38538">MQSEFAFLVHPRNTLRADMGILFGRPFALVPEVAWRTALKHLPVPPMVTGKMSRVDLPGKVVGRIITVPLTPTQLLTMPRTQVQARISAAIDKARDLGASVVGLGALTAPASVGGKAFAKRKDVGVTNGNAFTAAMTLQAMERLTASMGRDPLIAIVGATGSVGSCLTRLYARKHSGRLLLVARNEKRLQTLAADVHGNGVEARVSTDMADVSKADLVVLLTSSPDALLRSEHLKRGAVVLDDTVPRNTDARLLSERPDVLIVDGGLVEIPGFDLRGNIALAPKLAYACLAETMLLALSGHQGHFCMGDAHVDQAEHILKLASEHQHLGFHLAPFRSFGKLIQGAPSRAPAAPVEELVSWAV</sequence>
<keyword evidence="1" id="KW-0521">NADP</keyword>